<reference evidence="1 2" key="1">
    <citation type="submission" date="2020-02" db="EMBL/GenBank/DDBJ databases">
        <authorList>
            <person name="Ma Q."/>
            <person name="Huang Y."/>
            <person name="Song X."/>
            <person name="Pei D."/>
        </authorList>
    </citation>
    <scope>NUCLEOTIDE SEQUENCE [LARGE SCALE GENOMIC DNA]</scope>
    <source>
        <strain evidence="1">Sxm20200214</strain>
        <tissue evidence="1">Leaf</tissue>
    </source>
</reference>
<evidence type="ECO:0000313" key="2">
    <source>
        <dbReference type="Proteomes" id="UP000886595"/>
    </source>
</evidence>
<gene>
    <name evidence="1" type="ORF">Bca52824_071818</name>
</gene>
<evidence type="ECO:0000313" key="1">
    <source>
        <dbReference type="EMBL" id="KAG2264739.1"/>
    </source>
</evidence>
<dbReference type="EMBL" id="JAAMPC010000014">
    <property type="protein sequence ID" value="KAG2264739.1"/>
    <property type="molecule type" value="Genomic_DNA"/>
</dbReference>
<dbReference type="AlphaFoldDB" id="A0A8X7Q6K1"/>
<dbReference type="OrthoDB" id="1111119at2759"/>
<proteinExistence type="predicted"/>
<dbReference type="Proteomes" id="UP000886595">
    <property type="component" value="Unassembled WGS sequence"/>
</dbReference>
<organism evidence="1 2">
    <name type="scientific">Brassica carinata</name>
    <name type="common">Ethiopian mustard</name>
    <name type="synonym">Abyssinian cabbage</name>
    <dbReference type="NCBI Taxonomy" id="52824"/>
    <lineage>
        <taxon>Eukaryota</taxon>
        <taxon>Viridiplantae</taxon>
        <taxon>Streptophyta</taxon>
        <taxon>Embryophyta</taxon>
        <taxon>Tracheophyta</taxon>
        <taxon>Spermatophyta</taxon>
        <taxon>Magnoliopsida</taxon>
        <taxon>eudicotyledons</taxon>
        <taxon>Gunneridae</taxon>
        <taxon>Pentapetalae</taxon>
        <taxon>rosids</taxon>
        <taxon>malvids</taxon>
        <taxon>Brassicales</taxon>
        <taxon>Brassicaceae</taxon>
        <taxon>Brassiceae</taxon>
        <taxon>Brassica</taxon>
    </lineage>
</organism>
<protein>
    <submittedName>
        <fullName evidence="1">Uncharacterized protein</fullName>
    </submittedName>
</protein>
<accession>A0A8X7Q6K1</accession>
<sequence length="127" mass="14526">MVNYRGETTGILVRFEKRLVVLQRRRHDLYTVERATKEKAKGDFFGGELTAMTSKEAAKPDEEAVNERNENFVSLADVLDAEHDPQLTMLPMMECGEEKEEGWGVWDGTRKVCVHMDNDEHSNPLSI</sequence>
<keyword evidence="2" id="KW-1185">Reference proteome</keyword>
<comment type="caution">
    <text evidence="1">The sequence shown here is derived from an EMBL/GenBank/DDBJ whole genome shotgun (WGS) entry which is preliminary data.</text>
</comment>
<name>A0A8X7Q6K1_BRACI</name>